<keyword evidence="2" id="KW-1185">Reference proteome</keyword>
<dbReference type="AlphaFoldDB" id="A0A8T9Q3V3"/>
<proteinExistence type="predicted"/>
<accession>A0A8T9Q3V3</accession>
<gene>
    <name evidence="1" type="ORF">MUN79_26940</name>
</gene>
<evidence type="ECO:0000313" key="2">
    <source>
        <dbReference type="Proteomes" id="UP000831796"/>
    </source>
</evidence>
<dbReference type="RefSeq" id="WP_244675552.1">
    <property type="nucleotide sequence ID" value="NZ_CP095046.1"/>
</dbReference>
<reference evidence="1" key="1">
    <citation type="submission" date="2022-04" db="EMBL/GenBank/DDBJ databases">
        <title>Hymenobacter sp. isolated from the air.</title>
        <authorList>
            <person name="Won M."/>
            <person name="Lee C.-M."/>
            <person name="Woen H.-Y."/>
            <person name="Kwon S.-W."/>
        </authorList>
    </citation>
    <scope>NUCLEOTIDE SEQUENCE</scope>
    <source>
        <strain evidence="1">5116S-3</strain>
    </source>
</reference>
<evidence type="ECO:0000313" key="1">
    <source>
        <dbReference type="EMBL" id="UOQ72157.1"/>
    </source>
</evidence>
<dbReference type="EMBL" id="CP095046">
    <property type="protein sequence ID" value="UOQ72157.1"/>
    <property type="molecule type" value="Genomic_DNA"/>
</dbReference>
<name>A0A8T9Q3V3_9BACT</name>
<organism evidence="1 2">
    <name type="scientific">Hymenobacter cellulosilyticus</name>
    <dbReference type="NCBI Taxonomy" id="2932248"/>
    <lineage>
        <taxon>Bacteria</taxon>
        <taxon>Pseudomonadati</taxon>
        <taxon>Bacteroidota</taxon>
        <taxon>Cytophagia</taxon>
        <taxon>Cytophagales</taxon>
        <taxon>Hymenobacteraceae</taxon>
        <taxon>Hymenobacter</taxon>
    </lineage>
</organism>
<dbReference type="Proteomes" id="UP000831796">
    <property type="component" value="Chromosome"/>
</dbReference>
<sequence>MYPAFALARTVDYPRQKLPSSLRYRGFFYDETTIGMLAAKNSMVFAFSRFNNPLHFNEKTGKMEDIVIDDESQDNFFFQINGKSRHFRLTNNQLLQAKLTDVTSAFAALSASNGNNYRIQSGSLEGWLIDDSTWRVKLNASYQDMWNDSIQIVRLKVNQLFRVAKPDTGMWQYIHSREEK</sequence>
<protein>
    <submittedName>
        <fullName evidence="1">Uncharacterized protein</fullName>
    </submittedName>
</protein>
<dbReference type="KEGG" id="hcu:MUN79_26940"/>